<gene>
    <name evidence="3" type="ORF">AA20_05380</name>
</gene>
<name>A0A0G9K237_9BACT</name>
<feature type="coiled-coil region" evidence="1">
    <location>
        <begin position="86"/>
        <end position="116"/>
    </location>
</feature>
<evidence type="ECO:0000313" key="4">
    <source>
        <dbReference type="Proteomes" id="UP000035514"/>
    </source>
</evidence>
<proteinExistence type="predicted"/>
<dbReference type="EMBL" id="JAIQ01000083">
    <property type="protein sequence ID" value="KLE00587.1"/>
    <property type="molecule type" value="Genomic_DNA"/>
</dbReference>
<reference evidence="3 4" key="1">
    <citation type="submission" date="2014-01" db="EMBL/GenBank/DDBJ databases">
        <title>Development of a Comparative Genomic Fingerprinting Assay for High Resolution Genotyping of Arcobacter butzleri.</title>
        <authorList>
            <person name="Webb A.L."/>
            <person name="Inglis G.D."/>
            <person name="Kruczkiewicz P."/>
            <person name="Selinger L.B."/>
            <person name="Taboada E.N."/>
        </authorList>
    </citation>
    <scope>NUCLEOTIDE SEQUENCE [LARGE SCALE GENOMIC DNA]</scope>
    <source>
        <strain evidence="3 4">L348</strain>
    </source>
</reference>
<keyword evidence="2" id="KW-1133">Transmembrane helix</keyword>
<dbReference type="RefSeq" id="WP_046996595.1">
    <property type="nucleotide sequence ID" value="NZ_JAIQ01000083.1"/>
</dbReference>
<dbReference type="AlphaFoldDB" id="A0A0G9K237"/>
<dbReference type="PATRIC" id="fig|1447256.3.peg.1045"/>
<evidence type="ECO:0000313" key="3">
    <source>
        <dbReference type="EMBL" id="KLE00587.1"/>
    </source>
</evidence>
<keyword evidence="2" id="KW-0812">Transmembrane</keyword>
<evidence type="ECO:0000256" key="1">
    <source>
        <dbReference type="SAM" id="Coils"/>
    </source>
</evidence>
<feature type="transmembrane region" description="Helical" evidence="2">
    <location>
        <begin position="225"/>
        <end position="246"/>
    </location>
</feature>
<dbReference type="Proteomes" id="UP000035514">
    <property type="component" value="Unassembled WGS sequence"/>
</dbReference>
<feature type="transmembrane region" description="Helical" evidence="2">
    <location>
        <begin position="177"/>
        <end position="199"/>
    </location>
</feature>
<feature type="transmembrane region" description="Helical" evidence="2">
    <location>
        <begin position="12"/>
        <end position="37"/>
    </location>
</feature>
<feature type="transmembrane region" description="Helical" evidence="2">
    <location>
        <begin position="43"/>
        <end position="65"/>
    </location>
</feature>
<evidence type="ECO:0000256" key="2">
    <source>
        <dbReference type="SAM" id="Phobius"/>
    </source>
</evidence>
<organism evidence="3 4">
    <name type="scientific">Aliarcobacter butzleri L348</name>
    <dbReference type="NCBI Taxonomy" id="1447256"/>
    <lineage>
        <taxon>Bacteria</taxon>
        <taxon>Pseudomonadati</taxon>
        <taxon>Campylobacterota</taxon>
        <taxon>Epsilonproteobacteria</taxon>
        <taxon>Campylobacterales</taxon>
        <taxon>Arcobacteraceae</taxon>
        <taxon>Aliarcobacter</taxon>
    </lineage>
</organism>
<protein>
    <submittedName>
        <fullName evidence="3">Uncharacterized protein</fullName>
    </submittedName>
</protein>
<sequence length="336" mass="38672">MRIEIITDIKKSSIFVGVISIMVGILMTFSNSFQFLIEGIIPFQSSLIGFFFLLGGVALITLRYLQSSKEISPDKKENFEYMINKIDNYALDLINIQKDIKSLKELENKISKEDREEILKQIIKEASNESITTIFQQQTKYLEEKLEKTLGLESLKESFYNITTRLRREVSDLRRRANVNLVIGGVITLGGLYFLGITAEMMAKPDFLMHEIDGKKLPKEISEILLAYGPRVLLVIFIEMFAYFFLRLYKLGLDEIKYFQNELTNVESKLISVEVAYITKNDDAMKEALKVLVQTERNFILKKGETTVELERAKSESKNIQDIVKAIPSFLRNKGK</sequence>
<comment type="caution">
    <text evidence="3">The sequence shown here is derived from an EMBL/GenBank/DDBJ whole genome shotgun (WGS) entry which is preliminary data.</text>
</comment>
<accession>A0A0G9K237</accession>
<keyword evidence="2" id="KW-0472">Membrane</keyword>
<keyword evidence="1" id="KW-0175">Coiled coil</keyword>